<dbReference type="AlphaFoldDB" id="A0A379AB03"/>
<keyword evidence="2" id="KW-1185">Reference proteome</keyword>
<proteinExistence type="predicted"/>
<dbReference type="Proteomes" id="UP000254640">
    <property type="component" value="Unassembled WGS sequence"/>
</dbReference>
<gene>
    <name evidence="1" type="ORF">NCTC9381_00950</name>
</gene>
<reference evidence="1 2" key="1">
    <citation type="submission" date="2018-06" db="EMBL/GenBank/DDBJ databases">
        <authorList>
            <consortium name="Pathogen Informatics"/>
            <person name="Doyle S."/>
        </authorList>
    </citation>
    <scope>NUCLEOTIDE SEQUENCE [LARGE SCALE GENOMIC DNA]</scope>
    <source>
        <strain evidence="1 2">NCTC9381</strain>
    </source>
</reference>
<organism evidence="1 2">
    <name type="scientific">Enterobacter agglomerans</name>
    <name type="common">Erwinia herbicola</name>
    <name type="synonym">Pantoea agglomerans</name>
    <dbReference type="NCBI Taxonomy" id="549"/>
    <lineage>
        <taxon>Bacteria</taxon>
        <taxon>Pseudomonadati</taxon>
        <taxon>Pseudomonadota</taxon>
        <taxon>Gammaproteobacteria</taxon>
        <taxon>Enterobacterales</taxon>
        <taxon>Erwiniaceae</taxon>
        <taxon>Pantoea</taxon>
        <taxon>Pantoea agglomerans group</taxon>
    </lineage>
</organism>
<name>A0A379AB03_ENTAG</name>
<protein>
    <submittedName>
        <fullName evidence="1">Uncharacterized protein</fullName>
    </submittedName>
</protein>
<evidence type="ECO:0000313" key="2">
    <source>
        <dbReference type="Proteomes" id="UP000254640"/>
    </source>
</evidence>
<evidence type="ECO:0000313" key="1">
    <source>
        <dbReference type="EMBL" id="SUB15085.1"/>
    </source>
</evidence>
<accession>A0A379AB03</accession>
<sequence>MFLLGVTVNYITRNSLGILAPELKNSLHMTTEQ</sequence>
<dbReference type="EMBL" id="UGSO01000001">
    <property type="protein sequence ID" value="SUB15085.1"/>
    <property type="molecule type" value="Genomic_DNA"/>
</dbReference>